<dbReference type="RefSeq" id="WP_053328888.1">
    <property type="nucleotide sequence ID" value="NZ_CP009928.1"/>
</dbReference>
<protein>
    <submittedName>
        <fullName evidence="1">Uncharacterized protein</fullName>
    </submittedName>
</protein>
<dbReference type="AlphaFoldDB" id="A0A0G3MAV7"/>
<organism evidence="1 2">
    <name type="scientific">Chryseobacterium gallinarum</name>
    <dbReference type="NCBI Taxonomy" id="1324352"/>
    <lineage>
        <taxon>Bacteria</taxon>
        <taxon>Pseudomonadati</taxon>
        <taxon>Bacteroidota</taxon>
        <taxon>Flavobacteriia</taxon>
        <taxon>Flavobacteriales</taxon>
        <taxon>Weeksellaceae</taxon>
        <taxon>Chryseobacterium group</taxon>
        <taxon>Chryseobacterium</taxon>
    </lineage>
</organism>
<evidence type="ECO:0000313" key="1">
    <source>
        <dbReference type="EMBL" id="AKK74217.1"/>
    </source>
</evidence>
<dbReference type="Proteomes" id="UP000035213">
    <property type="component" value="Chromosome"/>
</dbReference>
<gene>
    <name evidence="1" type="ORF">OK18_17845</name>
</gene>
<proteinExistence type="predicted"/>
<reference evidence="1 2" key="1">
    <citation type="submission" date="2014-11" db="EMBL/GenBank/DDBJ databases">
        <authorList>
            <person name="Park G.-S."/>
            <person name="Hong S.-J."/>
            <person name="Jung B.K."/>
            <person name="Khan A.R."/>
            <person name="Kwak Y."/>
            <person name="Shin J.-H."/>
        </authorList>
    </citation>
    <scope>NUCLEOTIDE SEQUENCE [LARGE SCALE GENOMIC DNA]</scope>
    <source>
        <strain evidence="1 2">DSM 27622</strain>
    </source>
</reference>
<accession>A0A0G3MAV7</accession>
<dbReference type="OrthoDB" id="1271774at2"/>
<name>A0A0G3MAV7_CHRGL</name>
<sequence>MSISNFFFGENIPLLQLEKFSQEYTLNVENTFLMGKENPPISLKTSSELLIGQQKESDFIYTTINLLKITGDTEDHVMKPFLLQSLALADISRNIHIKRNANGKILSVENKDELWKSWEEWKEHKLATVFPEEKDQVKLAADYEKGLKSFEGELKRNLQYILLLPEVYSLIFPPNEYYSFLSSPLSIRSRLIQGVEYSYQLKLVKLEEEKNTLFVEFHAVLNNREELIKSHIKKLYENEKVFSVDQFEFSVKTKYNFEKSTGKIMDAELHFAEKMHEHLAYIIDMDLKIKSVED</sequence>
<dbReference type="PATRIC" id="fig|1324352.5.peg.3735"/>
<evidence type="ECO:0000313" key="2">
    <source>
        <dbReference type="Proteomes" id="UP000035213"/>
    </source>
</evidence>
<dbReference type="EMBL" id="CP009928">
    <property type="protein sequence ID" value="AKK74217.1"/>
    <property type="molecule type" value="Genomic_DNA"/>
</dbReference>
<dbReference type="KEGG" id="cgn:OK18_17845"/>